<evidence type="ECO:0000256" key="2">
    <source>
        <dbReference type="ARBA" id="ARBA00022676"/>
    </source>
</evidence>
<dbReference type="EC" id="2.4.2.31" evidence="6"/>
<proteinExistence type="inferred from homology"/>
<dbReference type="SUPFAM" id="SSF56399">
    <property type="entry name" value="ADP-ribosylation"/>
    <property type="match status" value="1"/>
</dbReference>
<sequence length="688" mass="80852">MYKQILLNTDQCFEDNNAKSELITLCQKQYPTSYANDIQRFEHDYQSNIAIQWYTEDSFVYRLINRALRTQDLECLYVLRFYIRDLSRFLSEDWKIWRDCLELGYFVHLYRGQVVPHSRRCELEQNQGKIVSTNGYWSMSRSEQLAKIFASIGQTPEELNGESILFDIEVDLNASEQVLADISRFSKNPNEEEVLFDLHATFQIESVIEEQENQIPYWRVRMKMTNDNGMACIQQSIDQRRLYDSTGFDQMWSVTPNINPFDALLHLNNLFNYLHRFELAVLQVPTSKIKQDDAALLNYIQAAELILKVGPKQPLQLEQQKVLCQATMHLTLSEHLFSLDDRNEFVRLSQRALGMVHFKGGNYSYSIKQWTRIWNENDTTDRFHTMICCFYLGLTYSKMHQHSKASDFFQRALTYTDDLPPIFQAQCRMQIGHSIELQAIEISTCFTTARANYEKALDLYENHITPIDEAALALCYAIIGNCYFFENAWTDDSHKYYLKAIDVYDAVFLVESLSPMFVQQVRFLLTGILFHIGLHYYKELRLIDKAQKCFERIVTYPIEHCAFDSYALAHRYLGQIFSLHHNKHERALDHFQKSVQFYETYAPEDFWELAFCHQWLTMTHVKLEDDQSALDHGNKTVSFLMQANLSKSSATLSDSNLTYFKQITIFQPENEDSAKEQMKNQTLSETYR</sequence>
<comment type="catalytic activity">
    <reaction evidence="5 6">
        <text>L-arginyl-[protein] + NAD(+) = N(omega)-(ADP-D-ribosyl)-L-arginyl-[protein] + nicotinamide + H(+)</text>
        <dbReference type="Rhea" id="RHEA:19149"/>
        <dbReference type="Rhea" id="RHEA-COMP:10532"/>
        <dbReference type="Rhea" id="RHEA-COMP:15087"/>
        <dbReference type="ChEBI" id="CHEBI:15378"/>
        <dbReference type="ChEBI" id="CHEBI:17154"/>
        <dbReference type="ChEBI" id="CHEBI:29965"/>
        <dbReference type="ChEBI" id="CHEBI:57540"/>
        <dbReference type="ChEBI" id="CHEBI:142554"/>
        <dbReference type="EC" id="2.4.2.31"/>
    </reaction>
</comment>
<dbReference type="Pfam" id="PF01129">
    <property type="entry name" value="ART"/>
    <property type="match status" value="1"/>
</dbReference>
<dbReference type="GO" id="GO:0106274">
    <property type="term" value="F:NAD+-protein-arginine ADP-ribosyltransferase activity"/>
    <property type="evidence" value="ECO:0007669"/>
    <property type="project" value="UniProtKB-EC"/>
</dbReference>
<evidence type="ECO:0000256" key="5">
    <source>
        <dbReference type="ARBA" id="ARBA00047597"/>
    </source>
</evidence>
<keyword evidence="4" id="KW-0548">Nucleotidyltransferase</keyword>
<dbReference type="InterPro" id="IPR019734">
    <property type="entry name" value="TPR_rpt"/>
</dbReference>
<evidence type="ECO:0000256" key="3">
    <source>
        <dbReference type="ARBA" id="ARBA00022679"/>
    </source>
</evidence>
<name>A0A814BFA2_9BILA</name>
<keyword evidence="6" id="KW-0521">NADP</keyword>
<comment type="caution">
    <text evidence="7">The sequence shown here is derived from an EMBL/GenBank/DDBJ whole genome shotgun (WGS) entry which is preliminary data.</text>
</comment>
<gene>
    <name evidence="7" type="ORF">ZHD862_LOCUS8670</name>
</gene>
<dbReference type="AlphaFoldDB" id="A0A814BFA2"/>
<organism evidence="7 8">
    <name type="scientific">Rotaria sordida</name>
    <dbReference type="NCBI Taxonomy" id="392033"/>
    <lineage>
        <taxon>Eukaryota</taxon>
        <taxon>Metazoa</taxon>
        <taxon>Spiralia</taxon>
        <taxon>Gnathifera</taxon>
        <taxon>Rotifera</taxon>
        <taxon>Eurotatoria</taxon>
        <taxon>Bdelloidea</taxon>
        <taxon>Philodinida</taxon>
        <taxon>Philodinidae</taxon>
        <taxon>Rotaria</taxon>
    </lineage>
</organism>
<protein>
    <recommendedName>
        <fullName evidence="6">NAD(P)(+)--arginine ADP-ribosyltransferase</fullName>
        <ecNumber evidence="6">2.4.2.31</ecNumber>
    </recommendedName>
    <alternativeName>
        <fullName evidence="6">Mono(ADP-ribosyl)transferase</fullName>
    </alternativeName>
</protein>
<evidence type="ECO:0000256" key="4">
    <source>
        <dbReference type="ARBA" id="ARBA00022695"/>
    </source>
</evidence>
<dbReference type="EMBL" id="CAJNOT010000284">
    <property type="protein sequence ID" value="CAF0926138.1"/>
    <property type="molecule type" value="Genomic_DNA"/>
</dbReference>
<dbReference type="InterPro" id="IPR011990">
    <property type="entry name" value="TPR-like_helical_dom_sf"/>
</dbReference>
<evidence type="ECO:0000313" key="8">
    <source>
        <dbReference type="Proteomes" id="UP000663864"/>
    </source>
</evidence>
<accession>A0A814BFA2</accession>
<keyword evidence="2 6" id="KW-0328">Glycosyltransferase</keyword>
<evidence type="ECO:0000256" key="1">
    <source>
        <dbReference type="ARBA" id="ARBA00009558"/>
    </source>
</evidence>
<keyword evidence="3 6" id="KW-0808">Transferase</keyword>
<keyword evidence="6" id="KW-0520">NAD</keyword>
<dbReference type="InterPro" id="IPR000768">
    <property type="entry name" value="ART"/>
</dbReference>
<evidence type="ECO:0000256" key="6">
    <source>
        <dbReference type="RuleBase" id="RU361228"/>
    </source>
</evidence>
<dbReference type="SUPFAM" id="SSF48452">
    <property type="entry name" value="TPR-like"/>
    <property type="match status" value="2"/>
</dbReference>
<dbReference type="PROSITE" id="PS51996">
    <property type="entry name" value="TR_MART"/>
    <property type="match status" value="1"/>
</dbReference>
<dbReference type="Gene3D" id="3.90.176.10">
    <property type="entry name" value="Toxin ADP-ribosyltransferase, Chain A, domain 1"/>
    <property type="match status" value="1"/>
</dbReference>
<dbReference type="Proteomes" id="UP000663864">
    <property type="component" value="Unassembled WGS sequence"/>
</dbReference>
<dbReference type="GO" id="GO:0016779">
    <property type="term" value="F:nucleotidyltransferase activity"/>
    <property type="evidence" value="ECO:0007669"/>
    <property type="project" value="UniProtKB-KW"/>
</dbReference>
<dbReference type="SMART" id="SM00028">
    <property type="entry name" value="TPR"/>
    <property type="match status" value="2"/>
</dbReference>
<evidence type="ECO:0000313" key="7">
    <source>
        <dbReference type="EMBL" id="CAF0926138.1"/>
    </source>
</evidence>
<dbReference type="Gene3D" id="1.25.40.10">
    <property type="entry name" value="Tetratricopeptide repeat domain"/>
    <property type="match status" value="1"/>
</dbReference>
<comment type="similarity">
    <text evidence="1 6">Belongs to the Arg-specific ADP-ribosyltransferase family.</text>
</comment>
<reference evidence="7" key="1">
    <citation type="submission" date="2021-02" db="EMBL/GenBank/DDBJ databases">
        <authorList>
            <person name="Nowell W R."/>
        </authorList>
    </citation>
    <scope>NUCLEOTIDE SEQUENCE</scope>
</reference>